<dbReference type="GO" id="GO:0046872">
    <property type="term" value="F:metal ion binding"/>
    <property type="evidence" value="ECO:0007669"/>
    <property type="project" value="UniProtKB-KW"/>
</dbReference>
<evidence type="ECO:0000256" key="5">
    <source>
        <dbReference type="ARBA" id="ARBA00011738"/>
    </source>
</evidence>
<comment type="cofactor">
    <cofactor evidence="2">
        <name>K(+)</name>
        <dbReference type="ChEBI" id="CHEBI:29103"/>
    </cofactor>
</comment>
<evidence type="ECO:0000256" key="12">
    <source>
        <dbReference type="ARBA" id="ARBA00022958"/>
    </source>
</evidence>
<evidence type="ECO:0000256" key="7">
    <source>
        <dbReference type="ARBA" id="ARBA00022490"/>
    </source>
</evidence>
<feature type="binding site" evidence="16">
    <location>
        <begin position="182"/>
        <end position="185"/>
    </location>
    <ligand>
        <name>substrate</name>
    </ligand>
</feature>
<dbReference type="InterPro" id="IPR043129">
    <property type="entry name" value="ATPase_NBD"/>
</dbReference>
<dbReference type="Proteomes" id="UP000824078">
    <property type="component" value="Unassembled WGS sequence"/>
</dbReference>
<comment type="pathway">
    <text evidence="4 16">Cofactor biosynthesis; coenzyme A biosynthesis; CoA from (R)-pantothenate: step 1/5.</text>
</comment>
<dbReference type="EC" id="2.7.1.33" evidence="6 16"/>
<accession>A0A9D1I0I9</accession>
<dbReference type="Gene3D" id="3.30.420.40">
    <property type="match status" value="2"/>
</dbReference>
<dbReference type="PANTHER" id="PTHR34265">
    <property type="entry name" value="TYPE III PANTOTHENATE KINASE"/>
    <property type="match status" value="1"/>
</dbReference>
<feature type="binding site" evidence="16">
    <location>
        <position position="207"/>
    </location>
    <ligand>
        <name>ATP</name>
        <dbReference type="ChEBI" id="CHEBI:30616"/>
    </ligand>
</feature>
<evidence type="ECO:0000256" key="1">
    <source>
        <dbReference type="ARBA" id="ARBA00001206"/>
    </source>
</evidence>
<protein>
    <recommendedName>
        <fullName evidence="15 16">Type III pantothenate kinase</fullName>
        <ecNumber evidence="6 16">2.7.1.33</ecNumber>
    </recommendedName>
    <alternativeName>
        <fullName evidence="16">PanK-III</fullName>
    </alternativeName>
    <alternativeName>
        <fullName evidence="16">Pantothenic acid kinase</fullName>
    </alternativeName>
</protein>
<evidence type="ECO:0000313" key="17">
    <source>
        <dbReference type="EMBL" id="HIU24715.1"/>
    </source>
</evidence>
<comment type="caution">
    <text evidence="17">The sequence shown here is derived from an EMBL/GenBank/DDBJ whole genome shotgun (WGS) entry which is preliminary data.</text>
</comment>
<comment type="catalytic activity">
    <reaction evidence="1 16">
        <text>(R)-pantothenate + ATP = (R)-4'-phosphopantothenate + ADP + H(+)</text>
        <dbReference type="Rhea" id="RHEA:16373"/>
        <dbReference type="ChEBI" id="CHEBI:10986"/>
        <dbReference type="ChEBI" id="CHEBI:15378"/>
        <dbReference type="ChEBI" id="CHEBI:29032"/>
        <dbReference type="ChEBI" id="CHEBI:30616"/>
        <dbReference type="ChEBI" id="CHEBI:456216"/>
        <dbReference type="EC" id="2.7.1.33"/>
    </reaction>
</comment>
<keyword evidence="10 16" id="KW-0418">Kinase</keyword>
<comment type="subunit">
    <text evidence="5 16">Homodimer.</text>
</comment>
<dbReference type="SUPFAM" id="SSF53067">
    <property type="entry name" value="Actin-like ATPase domain"/>
    <property type="match status" value="2"/>
</dbReference>
<comment type="function">
    <text evidence="16">Catalyzes the phosphorylation of pantothenate (Pan), the first step in CoA biosynthesis.</text>
</comment>
<dbReference type="GO" id="GO:0004594">
    <property type="term" value="F:pantothenate kinase activity"/>
    <property type="evidence" value="ECO:0007669"/>
    <property type="project" value="UniProtKB-UniRule"/>
</dbReference>
<keyword evidence="13 16" id="KW-0173">Coenzyme A biosynthesis</keyword>
<keyword evidence="12 16" id="KW-0630">Potassium</keyword>
<dbReference type="GO" id="GO:0005737">
    <property type="term" value="C:cytoplasm"/>
    <property type="evidence" value="ECO:0007669"/>
    <property type="project" value="UniProtKB-SubCell"/>
</dbReference>
<evidence type="ECO:0000256" key="10">
    <source>
        <dbReference type="ARBA" id="ARBA00022777"/>
    </source>
</evidence>
<feature type="binding site" evidence="16">
    <location>
        <begin position="73"/>
        <end position="80"/>
    </location>
    <ligand>
        <name>ATP</name>
        <dbReference type="ChEBI" id="CHEBI:30616"/>
    </ligand>
</feature>
<dbReference type="AlphaFoldDB" id="A0A9D1I0I9"/>
<evidence type="ECO:0000256" key="8">
    <source>
        <dbReference type="ARBA" id="ARBA00022679"/>
    </source>
</evidence>
<comment type="cofactor">
    <cofactor evidence="16">
        <name>NH4(+)</name>
        <dbReference type="ChEBI" id="CHEBI:28938"/>
    </cofactor>
    <cofactor evidence="16">
        <name>K(+)</name>
        <dbReference type="ChEBI" id="CHEBI:29103"/>
    </cofactor>
    <text evidence="16">A monovalent cation. Ammonium or potassium.</text>
</comment>
<sequence length="344" mass="37005">MIHIVAPSYIRSLYKPNKTWLRESGYALSRKSIIRKESIAGTIKCKKNQFIGRHTVQQQQSAIANAQTILAVDVGNTITRFGVLTIQHASTTQQIKPLLQGSCELSTPSRLTADDARIQLHQALSLLPGNALAGCILSCVVPTLVQPWRTALAQISPTRPLVVGPGLKSGIRMRFDDPSEVGGDRVADVVAARHSYQTPVVVVDLGTTTNLEIIDKNGTFIGGVIAPGIELGARSLSQAAARLPEIELQAPQEVIGRNTQAAMRSGVVLGEAARVDGLLDAVIAELGNTDTVTIVVTGTYAQEMACLVHHDVIVDETLILRGLALLWHNNRPKRREDSCPTSSI</sequence>
<dbReference type="GO" id="GO:0005524">
    <property type="term" value="F:ATP binding"/>
    <property type="evidence" value="ECO:0007669"/>
    <property type="project" value="UniProtKB-UniRule"/>
</dbReference>
<keyword evidence="8 16" id="KW-0808">Transferase</keyword>
<dbReference type="GO" id="GO:0015937">
    <property type="term" value="P:coenzyme A biosynthetic process"/>
    <property type="evidence" value="ECO:0007669"/>
    <property type="project" value="UniProtKB-UniRule"/>
</dbReference>
<dbReference type="Pfam" id="PF03309">
    <property type="entry name" value="Pan_kinase"/>
    <property type="match status" value="1"/>
</dbReference>
<dbReference type="EMBL" id="DVMQ01000018">
    <property type="protein sequence ID" value="HIU24715.1"/>
    <property type="molecule type" value="Genomic_DNA"/>
</dbReference>
<keyword evidence="16" id="KW-0479">Metal-binding</keyword>
<dbReference type="InterPro" id="IPR004619">
    <property type="entry name" value="Type_III_PanK"/>
</dbReference>
<feature type="binding site" evidence="16">
    <location>
        <position position="259"/>
    </location>
    <ligand>
        <name>substrate</name>
    </ligand>
</feature>
<evidence type="ECO:0000313" key="18">
    <source>
        <dbReference type="Proteomes" id="UP000824078"/>
    </source>
</evidence>
<reference evidence="17" key="1">
    <citation type="submission" date="2020-10" db="EMBL/GenBank/DDBJ databases">
        <authorList>
            <person name="Gilroy R."/>
        </authorList>
    </citation>
    <scope>NUCLEOTIDE SEQUENCE</scope>
    <source>
        <strain evidence="17">ChiHjej12B11-29160</strain>
    </source>
</reference>
<evidence type="ECO:0000256" key="14">
    <source>
        <dbReference type="ARBA" id="ARBA00038036"/>
    </source>
</evidence>
<comment type="similarity">
    <text evidence="14 16">Belongs to the type III pantothenate kinase family.</text>
</comment>
<dbReference type="HAMAP" id="MF_01274">
    <property type="entry name" value="Pantothen_kinase_3"/>
    <property type="match status" value="1"/>
</dbReference>
<dbReference type="PANTHER" id="PTHR34265:SF1">
    <property type="entry name" value="TYPE III PANTOTHENATE KINASE"/>
    <property type="match status" value="1"/>
</dbReference>
<proteinExistence type="inferred from homology"/>
<dbReference type="NCBIfam" id="TIGR00671">
    <property type="entry name" value="baf"/>
    <property type="match status" value="1"/>
</dbReference>
<reference evidence="17" key="2">
    <citation type="journal article" date="2021" name="PeerJ">
        <title>Extensive microbial diversity within the chicken gut microbiome revealed by metagenomics and culture.</title>
        <authorList>
            <person name="Gilroy R."/>
            <person name="Ravi A."/>
            <person name="Getino M."/>
            <person name="Pursley I."/>
            <person name="Horton D.L."/>
            <person name="Alikhan N.F."/>
            <person name="Baker D."/>
            <person name="Gharbi K."/>
            <person name="Hall N."/>
            <person name="Watson M."/>
            <person name="Adriaenssens E.M."/>
            <person name="Foster-Nyarko E."/>
            <person name="Jarju S."/>
            <person name="Secka A."/>
            <person name="Antonio M."/>
            <person name="Oren A."/>
            <person name="Chaudhuri R.R."/>
            <person name="La Ragione R."/>
            <person name="Hildebrand F."/>
            <person name="Pallen M.J."/>
        </authorList>
    </citation>
    <scope>NUCLEOTIDE SEQUENCE</scope>
    <source>
        <strain evidence="17">ChiHjej12B11-29160</strain>
    </source>
</reference>
<evidence type="ECO:0000256" key="3">
    <source>
        <dbReference type="ARBA" id="ARBA00004496"/>
    </source>
</evidence>
<feature type="binding site" evidence="16">
    <location>
        <position position="175"/>
    </location>
    <ligand>
        <name>substrate</name>
    </ligand>
</feature>
<evidence type="ECO:0000256" key="2">
    <source>
        <dbReference type="ARBA" id="ARBA00001958"/>
    </source>
</evidence>
<evidence type="ECO:0000256" key="13">
    <source>
        <dbReference type="ARBA" id="ARBA00022993"/>
    </source>
</evidence>
<dbReference type="CDD" id="cd24015">
    <property type="entry name" value="ASKHA_NBD_PanK-III"/>
    <property type="match status" value="1"/>
</dbReference>
<gene>
    <name evidence="16" type="primary">coaX</name>
    <name evidence="17" type="ORF">IAD17_07315</name>
</gene>
<organism evidence="17 18">
    <name type="scientific">Candidatus Coprovicinus avistercoris</name>
    <dbReference type="NCBI Taxonomy" id="2840754"/>
    <lineage>
        <taxon>Bacteria</taxon>
        <taxon>Bacillati</taxon>
        <taxon>Actinomycetota</taxon>
        <taxon>Coriobacteriia</taxon>
        <taxon>Coriobacteriales</taxon>
        <taxon>Coriobacteriaceae</taxon>
        <taxon>Coriobacteriaceae incertae sedis</taxon>
        <taxon>Candidatus Coprovicinus</taxon>
    </lineage>
</organism>
<feature type="active site" description="Proton acceptor" evidence="16">
    <location>
        <position position="184"/>
    </location>
</feature>
<feature type="binding site" evidence="16">
    <location>
        <position position="204"/>
    </location>
    <ligand>
        <name>K(+)</name>
        <dbReference type="ChEBI" id="CHEBI:29103"/>
    </ligand>
</feature>
<evidence type="ECO:0000256" key="9">
    <source>
        <dbReference type="ARBA" id="ARBA00022741"/>
    </source>
</evidence>
<evidence type="ECO:0000256" key="4">
    <source>
        <dbReference type="ARBA" id="ARBA00005225"/>
    </source>
</evidence>
<name>A0A9D1I0I9_9ACTN</name>
<evidence type="ECO:0000256" key="11">
    <source>
        <dbReference type="ARBA" id="ARBA00022840"/>
    </source>
</evidence>
<evidence type="ECO:0000256" key="16">
    <source>
        <dbReference type="HAMAP-Rule" id="MF_01274"/>
    </source>
</evidence>
<keyword evidence="9 16" id="KW-0547">Nucleotide-binding</keyword>
<evidence type="ECO:0000256" key="15">
    <source>
        <dbReference type="ARBA" id="ARBA00040883"/>
    </source>
</evidence>
<keyword evidence="7 16" id="KW-0963">Cytoplasm</keyword>
<evidence type="ECO:0000256" key="6">
    <source>
        <dbReference type="ARBA" id="ARBA00012102"/>
    </source>
</evidence>
<comment type="subcellular location">
    <subcellularLocation>
        <location evidence="3 16">Cytoplasm</location>
    </subcellularLocation>
</comment>
<keyword evidence="11 16" id="KW-0067">ATP-binding</keyword>